<keyword evidence="2" id="KW-0472">Membrane</keyword>
<proteinExistence type="predicted"/>
<reference evidence="5" key="1">
    <citation type="journal article" date="2020" name="Nat. Commun.">
        <title>Large-scale genome sequencing of mycorrhizal fungi provides insights into the early evolution of symbiotic traits.</title>
        <authorList>
            <person name="Miyauchi S."/>
            <person name="Kiss E."/>
            <person name="Kuo A."/>
            <person name="Drula E."/>
            <person name="Kohler A."/>
            <person name="Sanchez-Garcia M."/>
            <person name="Morin E."/>
            <person name="Andreopoulos B."/>
            <person name="Barry K.W."/>
            <person name="Bonito G."/>
            <person name="Buee M."/>
            <person name="Carver A."/>
            <person name="Chen C."/>
            <person name="Cichocki N."/>
            <person name="Clum A."/>
            <person name="Culley D."/>
            <person name="Crous P.W."/>
            <person name="Fauchery L."/>
            <person name="Girlanda M."/>
            <person name="Hayes R.D."/>
            <person name="Keri Z."/>
            <person name="LaButti K."/>
            <person name="Lipzen A."/>
            <person name="Lombard V."/>
            <person name="Magnuson J."/>
            <person name="Maillard F."/>
            <person name="Murat C."/>
            <person name="Nolan M."/>
            <person name="Ohm R.A."/>
            <person name="Pangilinan J."/>
            <person name="Pereira M.F."/>
            <person name="Perotto S."/>
            <person name="Peter M."/>
            <person name="Pfister S."/>
            <person name="Riley R."/>
            <person name="Sitrit Y."/>
            <person name="Stielow J.B."/>
            <person name="Szollosi G."/>
            <person name="Zifcakova L."/>
            <person name="Stursova M."/>
            <person name="Spatafora J.W."/>
            <person name="Tedersoo L."/>
            <person name="Vaario L.M."/>
            <person name="Yamada A."/>
            <person name="Yan M."/>
            <person name="Wang P."/>
            <person name="Xu J."/>
            <person name="Bruns T."/>
            <person name="Baldrian P."/>
            <person name="Vilgalys R."/>
            <person name="Dunand C."/>
            <person name="Henrissat B."/>
            <person name="Grigoriev I.V."/>
            <person name="Hibbett D."/>
            <person name="Nagy L.G."/>
            <person name="Martin F.M."/>
        </authorList>
    </citation>
    <scope>NUCLEOTIDE SEQUENCE</scope>
    <source>
        <strain evidence="5">UP504</strain>
    </source>
</reference>
<evidence type="ECO:0008006" key="7">
    <source>
        <dbReference type="Google" id="ProtNLM"/>
    </source>
</evidence>
<dbReference type="OrthoDB" id="411017at2759"/>
<dbReference type="PANTHER" id="PTHR12652:SF50">
    <property type="entry name" value="PEROXIN 11"/>
    <property type="match status" value="1"/>
</dbReference>
<name>A0A9P6DRC3_9AGAM</name>
<accession>A0A9P6DRC3</accession>
<dbReference type="InterPro" id="IPR008733">
    <property type="entry name" value="PEX11"/>
</dbReference>
<evidence type="ECO:0000256" key="2">
    <source>
        <dbReference type="ARBA" id="ARBA00023136"/>
    </source>
</evidence>
<dbReference type="EMBL" id="MU129062">
    <property type="protein sequence ID" value="KAF9508283.1"/>
    <property type="molecule type" value="Genomic_DNA"/>
</dbReference>
<sequence length="226" mass="25393">MADLASQLVFHPILNRSLKLWATTVGRDKTYRLVQYFSRFLAWYLLFWAGRSKPHAIEHAQAALRAASTPEHPFEQYTAIGRQLGYFGYLSLDMVVWANSIKFLSLSPETAKKVNLTSQRLWLSGILFSIVHSAAKSARITQQVRKLREAGSVAEKDPKDQVDLKAQAATLKKAYAASQYQLIQDSLDIWLPVTNLQFVQLNDGVLGIIGTITSIMALRLNWAKTA</sequence>
<dbReference type="Pfam" id="PF05648">
    <property type="entry name" value="PEX11"/>
    <property type="match status" value="2"/>
</dbReference>
<protein>
    <recommendedName>
        <fullName evidence="7">Peroxisomal biogenesis factor 11</fullName>
    </recommendedName>
</protein>
<dbReference type="GO" id="GO:0016559">
    <property type="term" value="P:peroxisome fission"/>
    <property type="evidence" value="ECO:0007669"/>
    <property type="project" value="InterPro"/>
</dbReference>
<evidence type="ECO:0000313" key="6">
    <source>
        <dbReference type="Proteomes" id="UP000886523"/>
    </source>
</evidence>
<keyword evidence="6" id="KW-1185">Reference proteome</keyword>
<evidence type="ECO:0000313" key="5">
    <source>
        <dbReference type="EMBL" id="KAF9508283.1"/>
    </source>
</evidence>
<evidence type="ECO:0000256" key="3">
    <source>
        <dbReference type="ARBA" id="ARBA00023140"/>
    </source>
</evidence>
<evidence type="ECO:0000256" key="1">
    <source>
        <dbReference type="ARBA" id="ARBA00022593"/>
    </source>
</evidence>
<dbReference type="Proteomes" id="UP000886523">
    <property type="component" value="Unassembled WGS sequence"/>
</dbReference>
<keyword evidence="1" id="KW-0962">Peroxisome biogenesis</keyword>
<evidence type="ECO:0000256" key="4">
    <source>
        <dbReference type="ARBA" id="ARBA00046271"/>
    </source>
</evidence>
<organism evidence="5 6">
    <name type="scientific">Hydnum rufescens UP504</name>
    <dbReference type="NCBI Taxonomy" id="1448309"/>
    <lineage>
        <taxon>Eukaryota</taxon>
        <taxon>Fungi</taxon>
        <taxon>Dikarya</taxon>
        <taxon>Basidiomycota</taxon>
        <taxon>Agaricomycotina</taxon>
        <taxon>Agaricomycetes</taxon>
        <taxon>Cantharellales</taxon>
        <taxon>Hydnaceae</taxon>
        <taxon>Hydnum</taxon>
    </lineage>
</organism>
<keyword evidence="3" id="KW-0576">Peroxisome</keyword>
<gene>
    <name evidence="5" type="ORF">BS47DRAFT_1373705</name>
</gene>
<dbReference type="GO" id="GO:0005778">
    <property type="term" value="C:peroxisomal membrane"/>
    <property type="evidence" value="ECO:0007669"/>
    <property type="project" value="UniProtKB-SubCell"/>
</dbReference>
<comment type="subcellular location">
    <subcellularLocation>
        <location evidence="4">Peroxisome membrane</location>
    </subcellularLocation>
</comment>
<dbReference type="AlphaFoldDB" id="A0A9P6DRC3"/>
<dbReference type="PANTHER" id="PTHR12652">
    <property type="entry name" value="PEROXISOMAL BIOGENESIS FACTOR 11"/>
    <property type="match status" value="1"/>
</dbReference>
<comment type="caution">
    <text evidence="5">The sequence shown here is derived from an EMBL/GenBank/DDBJ whole genome shotgun (WGS) entry which is preliminary data.</text>
</comment>